<organism evidence="1 2">
    <name type="scientific">Taibaiella chishuiensis</name>
    <dbReference type="NCBI Taxonomy" id="1434707"/>
    <lineage>
        <taxon>Bacteria</taxon>
        <taxon>Pseudomonadati</taxon>
        <taxon>Bacteroidota</taxon>
        <taxon>Chitinophagia</taxon>
        <taxon>Chitinophagales</taxon>
        <taxon>Chitinophagaceae</taxon>
        <taxon>Taibaiella</taxon>
    </lineage>
</organism>
<evidence type="ECO:0000313" key="1">
    <source>
        <dbReference type="EMBL" id="PSK95295.1"/>
    </source>
</evidence>
<accession>A0A2P8DDM8</accession>
<gene>
    <name evidence="1" type="ORF">B0I18_1011461</name>
</gene>
<dbReference type="EMBL" id="PYGD01000001">
    <property type="protein sequence ID" value="PSK95295.1"/>
    <property type="molecule type" value="Genomic_DNA"/>
</dbReference>
<dbReference type="RefSeq" id="WP_106521956.1">
    <property type="nucleotide sequence ID" value="NZ_PYGD01000001.1"/>
</dbReference>
<evidence type="ECO:0000313" key="2">
    <source>
        <dbReference type="Proteomes" id="UP000240572"/>
    </source>
</evidence>
<reference evidence="1 2" key="1">
    <citation type="submission" date="2018-03" db="EMBL/GenBank/DDBJ databases">
        <title>Genomic Encyclopedia of Type Strains, Phase III (KMG-III): the genomes of soil and plant-associated and newly described type strains.</title>
        <authorList>
            <person name="Whitman W."/>
        </authorList>
    </citation>
    <scope>NUCLEOTIDE SEQUENCE [LARGE SCALE GENOMIC DNA]</scope>
    <source>
        <strain evidence="1 2">CGMCC 1.12700</strain>
    </source>
</reference>
<keyword evidence="2" id="KW-1185">Reference proteome</keyword>
<dbReference type="OrthoDB" id="1099608at2"/>
<protein>
    <submittedName>
        <fullName evidence="1">Uncharacterized protein</fullName>
    </submittedName>
</protein>
<dbReference type="AlphaFoldDB" id="A0A2P8DDM8"/>
<dbReference type="Proteomes" id="UP000240572">
    <property type="component" value="Unassembled WGS sequence"/>
</dbReference>
<name>A0A2P8DDM8_9BACT</name>
<proteinExistence type="predicted"/>
<sequence length="163" mass="18028">MQKKYLTLLTCLNVAGIFSGNICFGQSPAPNPAPHVLVYKMRKDYSKQVPVILSADKKEIVSYPDPVDLGSGMEPVKLKGNYWLDNRGIGADVAFLKLTYKQYAALKKAPSEAELKGMILDASPLKELCDCGPKSAFKQAPAQQLNTWITSGKLRRHCKTIRK</sequence>
<comment type="caution">
    <text evidence="1">The sequence shown here is derived from an EMBL/GenBank/DDBJ whole genome shotgun (WGS) entry which is preliminary data.</text>
</comment>